<dbReference type="InterPro" id="IPR036188">
    <property type="entry name" value="FAD/NAD-bd_sf"/>
</dbReference>
<dbReference type="PROSITE" id="PS00198">
    <property type="entry name" value="4FE4S_FER_1"/>
    <property type="match status" value="1"/>
</dbReference>
<dbReference type="PANTHER" id="PTHR42783:SF3">
    <property type="entry name" value="GLUTAMATE SYNTHASE [NADPH] SMALL CHAIN-RELATED"/>
    <property type="match status" value="1"/>
</dbReference>
<dbReference type="PRINTS" id="PR00469">
    <property type="entry name" value="PNDRDTASEII"/>
</dbReference>
<dbReference type="Gene3D" id="3.50.50.60">
    <property type="entry name" value="FAD/NAD(P)-binding domain"/>
    <property type="match status" value="2"/>
</dbReference>
<dbReference type="SUPFAM" id="SSF46548">
    <property type="entry name" value="alpha-helical ferredoxin"/>
    <property type="match status" value="1"/>
</dbReference>
<dbReference type="SUPFAM" id="SSF51971">
    <property type="entry name" value="Nucleotide-binding domain"/>
    <property type="match status" value="1"/>
</dbReference>
<dbReference type="GO" id="GO:0051536">
    <property type="term" value="F:iron-sulfur cluster binding"/>
    <property type="evidence" value="ECO:0007669"/>
    <property type="project" value="UniProtKB-KW"/>
</dbReference>
<keyword evidence="6" id="KW-1185">Reference proteome</keyword>
<dbReference type="Pfam" id="PF14691">
    <property type="entry name" value="Fer4_20"/>
    <property type="match status" value="1"/>
</dbReference>
<keyword evidence="3" id="KW-0411">Iron-sulfur</keyword>
<dbReference type="PRINTS" id="PR00368">
    <property type="entry name" value="FADPNR"/>
</dbReference>
<dbReference type="InterPro" id="IPR028261">
    <property type="entry name" value="DPD_II"/>
</dbReference>
<dbReference type="InterPro" id="IPR017896">
    <property type="entry name" value="4Fe4S_Fe-S-bd"/>
</dbReference>
<dbReference type="Pfam" id="PF07992">
    <property type="entry name" value="Pyr_redox_2"/>
    <property type="match status" value="1"/>
</dbReference>
<dbReference type="PROSITE" id="PS51379">
    <property type="entry name" value="4FE4S_FER_2"/>
    <property type="match status" value="1"/>
</dbReference>
<evidence type="ECO:0000259" key="4">
    <source>
        <dbReference type="PROSITE" id="PS51379"/>
    </source>
</evidence>
<proteinExistence type="predicted"/>
<sequence length="543" mass="58216">MKLPFAVTLGPGSSLADHTGAWRTERAVYVERTAPCGNACPAGEDVRSWLYDAESGGAGYETAWRRIMETNPFPAVCGRVCYHPCETACNRGHLDEAVGINSVERFLGDEALAHGWTIDSAAVPTGRRVLVVGSGPAGLSAAYHLARRGHAVTVRESAPVVGGMMRYGIPRYRLPREVLDAEIKRVLDLGVTVEVDTPVTDLDAVMADEGWDAAFLAVGAQLGHRTYLPAASAARVLDAVSLLHGLEDGERPLLGRRVAVYGGGNTAIDAARTARRLGASDAVVVYRRTRERMPAHADEVADAEEEGVVFHWLSTIERVEHDGLVIEQMELDEDGFPQPTGRTERLSADSVVLALGQDTDLSFLGKASALQVHGGSIDTDPAFATTRPGVFAGGDVVAGERSVTIAIGHGRRAAESIDDWLSGRHPAPAPAVDLAPYEALNTWYFEDADRTHRARLELARRSSTFDEIVHGLDGDTALYEARRCLSCGSCFSCDNCYAMCPDDAVIKLGPPGEYVIDLDYCKGCGLCVQECPAGAITMVPEET</sequence>
<dbReference type="SUPFAM" id="SSF54862">
    <property type="entry name" value="4Fe-4S ferredoxins"/>
    <property type="match status" value="1"/>
</dbReference>
<dbReference type="RefSeq" id="WP_194695349.1">
    <property type="nucleotide sequence ID" value="NZ_JADKPO010000005.1"/>
</dbReference>
<dbReference type="NCBIfam" id="NF009410">
    <property type="entry name" value="PRK12771.1"/>
    <property type="match status" value="1"/>
</dbReference>
<organism evidence="5 6">
    <name type="scientific">Nocardioides agariphilus</name>
    <dbReference type="NCBI Taxonomy" id="433664"/>
    <lineage>
        <taxon>Bacteria</taxon>
        <taxon>Bacillati</taxon>
        <taxon>Actinomycetota</taxon>
        <taxon>Actinomycetes</taxon>
        <taxon>Propionibacteriales</taxon>
        <taxon>Nocardioidaceae</taxon>
        <taxon>Nocardioides</taxon>
    </lineage>
</organism>
<dbReference type="Proteomes" id="UP000660668">
    <property type="component" value="Unassembled WGS sequence"/>
</dbReference>
<comment type="caution">
    <text evidence="5">The sequence shown here is derived from an EMBL/GenBank/DDBJ whole genome shotgun (WGS) entry which is preliminary data.</text>
</comment>
<evidence type="ECO:0000313" key="5">
    <source>
        <dbReference type="EMBL" id="MBF4767198.1"/>
    </source>
</evidence>
<dbReference type="Gene3D" id="3.30.70.20">
    <property type="match status" value="1"/>
</dbReference>
<dbReference type="InterPro" id="IPR009051">
    <property type="entry name" value="Helical_ferredxn"/>
</dbReference>
<keyword evidence="1" id="KW-0479">Metal-binding</keyword>
<dbReference type="Pfam" id="PF00037">
    <property type="entry name" value="Fer4"/>
    <property type="match status" value="1"/>
</dbReference>
<dbReference type="PANTHER" id="PTHR42783">
    <property type="entry name" value="GLUTAMATE SYNTHASE [NADPH] SMALL CHAIN"/>
    <property type="match status" value="1"/>
</dbReference>
<evidence type="ECO:0000256" key="1">
    <source>
        <dbReference type="ARBA" id="ARBA00022723"/>
    </source>
</evidence>
<dbReference type="Gene3D" id="1.10.1060.10">
    <property type="entry name" value="Alpha-helical ferredoxin"/>
    <property type="match status" value="1"/>
</dbReference>
<dbReference type="InterPro" id="IPR023753">
    <property type="entry name" value="FAD/NAD-binding_dom"/>
</dbReference>
<evidence type="ECO:0000313" key="6">
    <source>
        <dbReference type="Proteomes" id="UP000660668"/>
    </source>
</evidence>
<dbReference type="GO" id="GO:0046872">
    <property type="term" value="F:metal ion binding"/>
    <property type="evidence" value="ECO:0007669"/>
    <property type="project" value="UniProtKB-KW"/>
</dbReference>
<feature type="domain" description="4Fe-4S ferredoxin-type" evidence="4">
    <location>
        <begin position="512"/>
        <end position="541"/>
    </location>
</feature>
<keyword evidence="2" id="KW-0408">Iron</keyword>
<protein>
    <submittedName>
        <fullName evidence="5">NAD(P)-binding protein</fullName>
    </submittedName>
</protein>
<evidence type="ECO:0000256" key="2">
    <source>
        <dbReference type="ARBA" id="ARBA00023004"/>
    </source>
</evidence>
<accession>A0A930VLS4</accession>
<reference evidence="5" key="1">
    <citation type="submission" date="2020-11" db="EMBL/GenBank/DDBJ databases">
        <title>Nocardioides cynanchi sp. nov., isolated from soil of rhizosphere of Cynanchum wilfordii.</title>
        <authorList>
            <person name="Lee J.-S."/>
            <person name="Suh M.K."/>
            <person name="Kim J.-S."/>
        </authorList>
    </citation>
    <scope>NUCLEOTIDE SEQUENCE</scope>
    <source>
        <strain evidence="5">KCTC 19276</strain>
    </source>
</reference>
<dbReference type="GO" id="GO:0016491">
    <property type="term" value="F:oxidoreductase activity"/>
    <property type="evidence" value="ECO:0007669"/>
    <property type="project" value="InterPro"/>
</dbReference>
<dbReference type="EMBL" id="JADKPO010000005">
    <property type="protein sequence ID" value="MBF4767198.1"/>
    <property type="molecule type" value="Genomic_DNA"/>
</dbReference>
<dbReference type="AlphaFoldDB" id="A0A930VLS4"/>
<gene>
    <name evidence="5" type="ORF">ISU10_05400</name>
</gene>
<name>A0A930VLS4_9ACTN</name>
<dbReference type="InterPro" id="IPR017900">
    <property type="entry name" value="4Fe4S_Fe_S_CS"/>
</dbReference>
<evidence type="ECO:0000256" key="3">
    <source>
        <dbReference type="ARBA" id="ARBA00023014"/>
    </source>
</evidence>